<accession>A0A2W1BCM8</accession>
<dbReference type="Proteomes" id="UP000249218">
    <property type="component" value="Unassembled WGS sequence"/>
</dbReference>
<dbReference type="AlphaFoldDB" id="A0A2W1BCM8"/>
<feature type="region of interest" description="Disordered" evidence="1">
    <location>
        <begin position="56"/>
        <end position="76"/>
    </location>
</feature>
<protein>
    <submittedName>
        <fullName evidence="2">Uncharacterized protein</fullName>
    </submittedName>
</protein>
<evidence type="ECO:0000313" key="3">
    <source>
        <dbReference type="Proteomes" id="UP000249218"/>
    </source>
</evidence>
<organism evidence="2 3">
    <name type="scientific">Helicoverpa armigera</name>
    <name type="common">Cotton bollworm</name>
    <name type="synonym">Heliothis armigera</name>
    <dbReference type="NCBI Taxonomy" id="29058"/>
    <lineage>
        <taxon>Eukaryota</taxon>
        <taxon>Metazoa</taxon>
        <taxon>Ecdysozoa</taxon>
        <taxon>Arthropoda</taxon>
        <taxon>Hexapoda</taxon>
        <taxon>Insecta</taxon>
        <taxon>Pterygota</taxon>
        <taxon>Neoptera</taxon>
        <taxon>Endopterygota</taxon>
        <taxon>Lepidoptera</taxon>
        <taxon>Glossata</taxon>
        <taxon>Ditrysia</taxon>
        <taxon>Noctuoidea</taxon>
        <taxon>Noctuidae</taxon>
        <taxon>Heliothinae</taxon>
        <taxon>Helicoverpa</taxon>
    </lineage>
</organism>
<reference evidence="2 3" key="1">
    <citation type="journal article" date="2017" name="BMC Biol.">
        <title>Genomic innovations, transcriptional plasticity and gene loss underlying the evolution and divergence of two highly polyphagous and invasive Helicoverpa pest species.</title>
        <authorList>
            <person name="Pearce S.L."/>
            <person name="Clarke D.F."/>
            <person name="East P.D."/>
            <person name="Elfekih S."/>
            <person name="Gordon K.H."/>
            <person name="Jermiin L.S."/>
            <person name="McGaughran A."/>
            <person name="Oakeshott J.G."/>
            <person name="Papanikolaou A."/>
            <person name="Perera O.P."/>
            <person name="Rane R.V."/>
            <person name="Richards S."/>
            <person name="Tay W.T."/>
            <person name="Walsh T.K."/>
            <person name="Anderson A."/>
            <person name="Anderson C.J."/>
            <person name="Asgari S."/>
            <person name="Board P.G."/>
            <person name="Bretschneider A."/>
            <person name="Campbell P.M."/>
            <person name="Chertemps T."/>
            <person name="Christeller J.T."/>
            <person name="Coppin C.W."/>
            <person name="Downes S.J."/>
            <person name="Duan G."/>
            <person name="Farnsworth C.A."/>
            <person name="Good R.T."/>
            <person name="Han L.B."/>
            <person name="Han Y.C."/>
            <person name="Hatje K."/>
            <person name="Horne I."/>
            <person name="Huang Y.P."/>
            <person name="Hughes D.S."/>
            <person name="Jacquin-Joly E."/>
            <person name="James W."/>
            <person name="Jhangiani S."/>
            <person name="Kollmar M."/>
            <person name="Kuwar S.S."/>
            <person name="Li S."/>
            <person name="Liu N.Y."/>
            <person name="Maibeche M.T."/>
            <person name="Miller J.R."/>
            <person name="Montagne N."/>
            <person name="Perry T."/>
            <person name="Qu J."/>
            <person name="Song S.V."/>
            <person name="Sutton G.G."/>
            <person name="Vogel H."/>
            <person name="Walenz B.P."/>
            <person name="Xu W."/>
            <person name="Zhang H.J."/>
            <person name="Zou Z."/>
            <person name="Batterham P."/>
            <person name="Edwards O.R."/>
            <person name="Feyereisen R."/>
            <person name="Gibbs R.A."/>
            <person name="Heckel D.G."/>
            <person name="McGrath A."/>
            <person name="Robin C."/>
            <person name="Scherer S.E."/>
            <person name="Worley K.C."/>
            <person name="Wu Y.D."/>
        </authorList>
    </citation>
    <scope>NUCLEOTIDE SEQUENCE [LARGE SCALE GENOMIC DNA]</scope>
    <source>
        <strain evidence="2">Harm_GR_Male_#8</strain>
        <tissue evidence="2">Whole organism</tissue>
    </source>
</reference>
<gene>
    <name evidence="2" type="primary">HaOG211796</name>
    <name evidence="2" type="ORF">B5X24_HaOG211796</name>
</gene>
<evidence type="ECO:0000256" key="1">
    <source>
        <dbReference type="SAM" id="MobiDB-lite"/>
    </source>
</evidence>
<dbReference type="EMBL" id="KZ150212">
    <property type="protein sequence ID" value="PZC72171.1"/>
    <property type="molecule type" value="Genomic_DNA"/>
</dbReference>
<feature type="compositionally biased region" description="Polar residues" evidence="1">
    <location>
        <begin position="58"/>
        <end position="76"/>
    </location>
</feature>
<keyword evidence="3" id="KW-1185">Reference proteome</keyword>
<name>A0A2W1BCM8_HELAM</name>
<proteinExistence type="predicted"/>
<evidence type="ECO:0000313" key="2">
    <source>
        <dbReference type="EMBL" id="PZC72171.1"/>
    </source>
</evidence>
<sequence length="76" mass="8430">MNGDAITESPRRALWERLGCARGVCARLCRRRARARVAPTHGGSSTNRLVELVHLPDDQNTQRVQPAPRRSSNPSV</sequence>